<proteinExistence type="predicted"/>
<comment type="caution">
    <text evidence="2">The sequence shown here is derived from an EMBL/GenBank/DDBJ whole genome shotgun (WGS) entry which is preliminary data.</text>
</comment>
<sequence>MSKIVILLTAMLFSTNPGLAGPGEDLKKVKSFISDLADDRVDYDTIIQKHLCIGNKVLSPPEQEEKDAALKAMLEALREQLQKNPAPGINKYSKVPRKYQTLQIEEEEESNVYALQVKGKDEPPGLILVKDGRIASFTAISKSGMRSFLLICSDL</sequence>
<evidence type="ECO:0000313" key="2">
    <source>
        <dbReference type="EMBL" id="TCS89843.1"/>
    </source>
</evidence>
<dbReference type="Proteomes" id="UP000295807">
    <property type="component" value="Unassembled WGS sequence"/>
</dbReference>
<keyword evidence="3" id="KW-1185">Reference proteome</keyword>
<organism evidence="2 3">
    <name type="scientific">Anseongella ginsenosidimutans</name>
    <dbReference type="NCBI Taxonomy" id="496056"/>
    <lineage>
        <taxon>Bacteria</taxon>
        <taxon>Pseudomonadati</taxon>
        <taxon>Bacteroidota</taxon>
        <taxon>Sphingobacteriia</taxon>
        <taxon>Sphingobacteriales</taxon>
        <taxon>Sphingobacteriaceae</taxon>
        <taxon>Anseongella</taxon>
    </lineage>
</organism>
<feature type="signal peptide" evidence="1">
    <location>
        <begin position="1"/>
        <end position="20"/>
    </location>
</feature>
<protein>
    <submittedName>
        <fullName evidence="2">Uncharacterized protein</fullName>
    </submittedName>
</protein>
<gene>
    <name evidence="2" type="ORF">EDD80_10140</name>
</gene>
<evidence type="ECO:0000313" key="3">
    <source>
        <dbReference type="Proteomes" id="UP000295807"/>
    </source>
</evidence>
<dbReference type="RefSeq" id="WP_132127326.1">
    <property type="nucleotide sequence ID" value="NZ_CP042432.1"/>
</dbReference>
<dbReference type="EMBL" id="SMAD01000001">
    <property type="protein sequence ID" value="TCS89843.1"/>
    <property type="molecule type" value="Genomic_DNA"/>
</dbReference>
<accession>A0A4V2UU97</accession>
<feature type="chain" id="PRO_5020204274" evidence="1">
    <location>
        <begin position="21"/>
        <end position="155"/>
    </location>
</feature>
<keyword evidence="1" id="KW-0732">Signal</keyword>
<evidence type="ECO:0000256" key="1">
    <source>
        <dbReference type="SAM" id="SignalP"/>
    </source>
</evidence>
<reference evidence="2 3" key="1">
    <citation type="submission" date="2019-03" db="EMBL/GenBank/DDBJ databases">
        <title>Genomic Encyclopedia of Type Strains, Phase IV (KMG-IV): sequencing the most valuable type-strain genomes for metagenomic binning, comparative biology and taxonomic classification.</title>
        <authorList>
            <person name="Goeker M."/>
        </authorList>
    </citation>
    <scope>NUCLEOTIDE SEQUENCE [LARGE SCALE GENOMIC DNA]</scope>
    <source>
        <strain evidence="2 3">DSM 21100</strain>
    </source>
</reference>
<dbReference type="AlphaFoldDB" id="A0A4V2UU97"/>
<name>A0A4V2UU97_9SPHI</name>